<dbReference type="EMBL" id="MHIU01000035">
    <property type="protein sequence ID" value="OGY57379.1"/>
    <property type="molecule type" value="Genomic_DNA"/>
</dbReference>
<keyword evidence="1" id="KW-1133">Transmembrane helix</keyword>
<comment type="caution">
    <text evidence="2">The sequence shown here is derived from an EMBL/GenBank/DDBJ whole genome shotgun (WGS) entry which is preliminary data.</text>
</comment>
<accession>A0A1G1YYQ6</accession>
<dbReference type="Pfam" id="PF05552">
    <property type="entry name" value="MS_channel_1st_1"/>
    <property type="match status" value="1"/>
</dbReference>
<keyword evidence="1" id="KW-0812">Transmembrane</keyword>
<dbReference type="GO" id="GO:0008381">
    <property type="term" value="F:mechanosensitive monoatomic ion channel activity"/>
    <property type="evidence" value="ECO:0007669"/>
    <property type="project" value="InterPro"/>
</dbReference>
<keyword evidence="1" id="KW-0472">Membrane</keyword>
<dbReference type="InterPro" id="IPR045275">
    <property type="entry name" value="MscS_archaea/bacteria_type"/>
</dbReference>
<name>A0A1G1YYQ6_9BACT</name>
<gene>
    <name evidence="2" type="ORF">A3D47_01570</name>
</gene>
<evidence type="ECO:0000256" key="1">
    <source>
        <dbReference type="SAM" id="Phobius"/>
    </source>
</evidence>
<dbReference type="InterPro" id="IPR008910">
    <property type="entry name" value="MSC_TM_helix"/>
</dbReference>
<dbReference type="AlphaFoldDB" id="A0A1G1YYQ6"/>
<feature type="transmembrane region" description="Helical" evidence="1">
    <location>
        <begin position="182"/>
        <end position="207"/>
    </location>
</feature>
<evidence type="ECO:0000313" key="2">
    <source>
        <dbReference type="EMBL" id="OGY57379.1"/>
    </source>
</evidence>
<feature type="transmembrane region" description="Helical" evidence="1">
    <location>
        <begin position="119"/>
        <end position="141"/>
    </location>
</feature>
<evidence type="ECO:0000313" key="3">
    <source>
        <dbReference type="Proteomes" id="UP000178651"/>
    </source>
</evidence>
<dbReference type="Proteomes" id="UP000178651">
    <property type="component" value="Unassembled WGS sequence"/>
</dbReference>
<sequence>MIIQNWADLLYFSFQQVWGQFIGFVPSLVGALIVLIVGLIFASVLASLLEKVVGTLKVDKALSRAGIGEYVERAGLDLNTGKFLGQVLYWLVVIIVIMTISNFLGLNDLSFFLFNALSYVGHVIVGVAIMLATVILANFLRRVVKASVMSAKLHAAGFLSTLAWWSVIVFGLVIALDQIGVNTIIIQTVITGIIAMFAIAGGIAFGLGGKDYASNLIQKFRDNVEHR</sequence>
<protein>
    <recommendedName>
        <fullName evidence="4">CmpX protein</fullName>
    </recommendedName>
</protein>
<organism evidence="2 3">
    <name type="scientific">Candidatus Colwellbacteria bacterium RIFCSPHIGHO2_02_FULL_43_15</name>
    <dbReference type="NCBI Taxonomy" id="1797686"/>
    <lineage>
        <taxon>Bacteria</taxon>
        <taxon>Candidatus Colwelliibacteriota</taxon>
    </lineage>
</organism>
<feature type="transmembrane region" description="Helical" evidence="1">
    <location>
        <begin position="153"/>
        <end position="176"/>
    </location>
</feature>
<dbReference type="PANTHER" id="PTHR30221">
    <property type="entry name" value="SMALL-CONDUCTANCE MECHANOSENSITIVE CHANNEL"/>
    <property type="match status" value="1"/>
</dbReference>
<evidence type="ECO:0008006" key="4">
    <source>
        <dbReference type="Google" id="ProtNLM"/>
    </source>
</evidence>
<feature type="transmembrane region" description="Helical" evidence="1">
    <location>
        <begin position="87"/>
        <end position="107"/>
    </location>
</feature>
<reference evidence="2 3" key="1">
    <citation type="journal article" date="2016" name="Nat. Commun.">
        <title>Thousands of microbial genomes shed light on interconnected biogeochemical processes in an aquifer system.</title>
        <authorList>
            <person name="Anantharaman K."/>
            <person name="Brown C.T."/>
            <person name="Hug L.A."/>
            <person name="Sharon I."/>
            <person name="Castelle C.J."/>
            <person name="Probst A.J."/>
            <person name="Thomas B.C."/>
            <person name="Singh A."/>
            <person name="Wilkins M.J."/>
            <person name="Karaoz U."/>
            <person name="Brodie E.L."/>
            <person name="Williams K.H."/>
            <person name="Hubbard S.S."/>
            <person name="Banfield J.F."/>
        </authorList>
    </citation>
    <scope>NUCLEOTIDE SEQUENCE [LARGE SCALE GENOMIC DNA]</scope>
</reference>
<feature type="transmembrane region" description="Helical" evidence="1">
    <location>
        <begin position="20"/>
        <end position="49"/>
    </location>
</feature>
<proteinExistence type="predicted"/>
<dbReference type="PANTHER" id="PTHR30221:SF1">
    <property type="entry name" value="SMALL-CONDUCTANCE MECHANOSENSITIVE CHANNEL"/>
    <property type="match status" value="1"/>
</dbReference>
<dbReference type="Gene3D" id="1.10.287.1260">
    <property type="match status" value="2"/>
</dbReference>